<feature type="chain" id="PRO_5008407298" description="Chitin-binding type-2 domain-containing protein" evidence="2">
    <location>
        <begin position="27"/>
        <end position="254"/>
    </location>
</feature>
<proteinExistence type="predicted"/>
<dbReference type="GO" id="GO:0008061">
    <property type="term" value="F:chitin binding"/>
    <property type="evidence" value="ECO:0007669"/>
    <property type="project" value="InterPro"/>
</dbReference>
<reference evidence="4" key="1">
    <citation type="submission" date="2020-05" db="UniProtKB">
        <authorList>
            <consortium name="EnsemblMetazoa"/>
        </authorList>
    </citation>
    <scope>IDENTIFICATION</scope>
    <source>
        <strain evidence="4">Yale</strain>
    </source>
</reference>
<organism evidence="4 5">
    <name type="scientific">Glossina morsitans morsitans</name>
    <name type="common">Savannah tsetse fly</name>
    <dbReference type="NCBI Taxonomy" id="37546"/>
    <lineage>
        <taxon>Eukaryota</taxon>
        <taxon>Metazoa</taxon>
        <taxon>Ecdysozoa</taxon>
        <taxon>Arthropoda</taxon>
        <taxon>Hexapoda</taxon>
        <taxon>Insecta</taxon>
        <taxon>Pterygota</taxon>
        <taxon>Neoptera</taxon>
        <taxon>Endopterygota</taxon>
        <taxon>Diptera</taxon>
        <taxon>Brachycera</taxon>
        <taxon>Muscomorpha</taxon>
        <taxon>Hippoboscoidea</taxon>
        <taxon>Glossinidae</taxon>
        <taxon>Glossina</taxon>
    </lineage>
</organism>
<dbReference type="EMBL" id="CCAG010004105">
    <property type="status" value="NOT_ANNOTATED_CDS"/>
    <property type="molecule type" value="Genomic_DNA"/>
</dbReference>
<dbReference type="PhylomeDB" id="A0A1B0FBP2"/>
<dbReference type="InterPro" id="IPR002557">
    <property type="entry name" value="Chitin-bd_dom"/>
</dbReference>
<dbReference type="GO" id="GO:0005576">
    <property type="term" value="C:extracellular region"/>
    <property type="evidence" value="ECO:0007669"/>
    <property type="project" value="InterPro"/>
</dbReference>
<evidence type="ECO:0000313" key="4">
    <source>
        <dbReference type="EnsemblMetazoa" id="GMOY000968-PA"/>
    </source>
</evidence>
<dbReference type="STRING" id="37546.A0A1B0FBP2"/>
<sequence length="254" mass="27281">MLRSTILNYFRSPALWFLGHILLASSECNECSSVNNLACVSQTQFQVCVNGLPQGTVNSCPTGFACSTNTAIICQPNQMGFSASCSNCNQCDDSKTFACTGVRTYALCLGNTFPSDITGSCAPFHVCNINYPQICGNATTGISPTCPTANAATETSTASPTPPTPPTPPALPPPPPRPTTIPPGFITNYVQFFCQSVRSNTRFPLPGELDATCRRYIYCFLNNGVWSGQVYTCPGNTFFNQPMQLCSSQRPINC</sequence>
<feature type="domain" description="Chitin-binding type-2" evidence="3">
    <location>
        <begin position="191"/>
        <end position="254"/>
    </location>
</feature>
<feature type="compositionally biased region" description="Pro residues" evidence="1">
    <location>
        <begin position="160"/>
        <end position="180"/>
    </location>
</feature>
<feature type="compositionally biased region" description="Low complexity" evidence="1">
    <location>
        <begin position="149"/>
        <end position="159"/>
    </location>
</feature>
<dbReference type="AlphaFoldDB" id="A0A1B0FBP2"/>
<feature type="region of interest" description="Disordered" evidence="1">
    <location>
        <begin position="149"/>
        <end position="180"/>
    </location>
</feature>
<dbReference type="PROSITE" id="PS50940">
    <property type="entry name" value="CHIT_BIND_II"/>
    <property type="match status" value="1"/>
</dbReference>
<dbReference type="Proteomes" id="UP000092444">
    <property type="component" value="Unassembled WGS sequence"/>
</dbReference>
<keyword evidence="5" id="KW-1185">Reference proteome</keyword>
<evidence type="ECO:0000256" key="2">
    <source>
        <dbReference type="SAM" id="SignalP"/>
    </source>
</evidence>
<feature type="signal peptide" evidence="2">
    <location>
        <begin position="1"/>
        <end position="26"/>
    </location>
</feature>
<accession>A0A1B0FBP2</accession>
<dbReference type="EMBL" id="CCAG010004106">
    <property type="status" value="NOT_ANNOTATED_CDS"/>
    <property type="molecule type" value="Genomic_DNA"/>
</dbReference>
<name>A0A1B0FBP2_GLOMM</name>
<protein>
    <recommendedName>
        <fullName evidence="3">Chitin-binding type-2 domain-containing protein</fullName>
    </recommendedName>
</protein>
<keyword evidence="2" id="KW-0732">Signal</keyword>
<evidence type="ECO:0000259" key="3">
    <source>
        <dbReference type="PROSITE" id="PS50940"/>
    </source>
</evidence>
<evidence type="ECO:0000256" key="1">
    <source>
        <dbReference type="SAM" id="MobiDB-lite"/>
    </source>
</evidence>
<dbReference type="EnsemblMetazoa" id="GMOY000968-RA">
    <property type="protein sequence ID" value="GMOY000968-PA"/>
    <property type="gene ID" value="GMOY000968"/>
</dbReference>
<dbReference type="SUPFAM" id="SSF57625">
    <property type="entry name" value="Invertebrate chitin-binding proteins"/>
    <property type="match status" value="1"/>
</dbReference>
<evidence type="ECO:0000313" key="5">
    <source>
        <dbReference type="Proteomes" id="UP000092444"/>
    </source>
</evidence>
<dbReference type="VEuPathDB" id="VectorBase:GMOY000968"/>
<dbReference type="InterPro" id="IPR036508">
    <property type="entry name" value="Chitin-bd_dom_sf"/>
</dbReference>